<feature type="transmembrane region" description="Helical" evidence="1">
    <location>
        <begin position="422"/>
        <end position="439"/>
    </location>
</feature>
<dbReference type="PANTHER" id="PTHR37422:SF13">
    <property type="entry name" value="LIPOPOLYSACCHARIDE BIOSYNTHESIS PROTEIN PA4999-RELATED"/>
    <property type="match status" value="1"/>
</dbReference>
<reference evidence="2" key="1">
    <citation type="submission" date="2020-10" db="EMBL/GenBank/DDBJ databases">
        <authorList>
            <person name="Gilroy R."/>
        </authorList>
    </citation>
    <scope>NUCLEOTIDE SEQUENCE</scope>
    <source>
        <strain evidence="2">17113</strain>
    </source>
</reference>
<protein>
    <submittedName>
        <fullName evidence="2">Uncharacterized protein</fullName>
    </submittedName>
</protein>
<sequence length="692" mass="77161">MPAKLASIFGLGRSRNAPPFLLAGLFLLSICLGAYCSEAIAFFNEPNHLSMDPIEYGLCYAASVLSIALFCLAAYKYARPKLNWPVLLAVSLLFLGNLVALLVFPSEVSGFTVHLDGTATQYSYALALSDRVRYILSYLLGCAYFYLLFAVLPSCLKGGYSLNFFFFGVVFVAFFACLYSFFKEPEAYAQYFHSEKALDSDLVPESFFYNRNTFGTCLVFGCLALCYLHSKRPFFLNYVLLCFFLVELFFVVSKTSILIAIAVIAAFGVFRFALTLKRHPLRDCLALSLSILLPVTLFLLGYFEVFGGEDVLSRFARNFLDSLQFSSGPTILSRRDIYFGAVNMLKDDPIRFLFGVGEYNLGHLLSAMFDTGATSLNNMFFVHNGPIHLLCSGGALRCLIYLFFIVCYVIWLIKAFKADRNIAYCSLLSFLAISVHGINESTSFLIPDVKGYLSLLFIFLPVLSLLKGGAKAKGYSPAERIPLLRGGWTYGFSLALAAIFAIALPIGLFAFSDKGFVYPLLGNTLSLLLLLFALSIQGKAGKWGYLVFVPLLGYALFGLLSAFFPSLWVAICSFAFMLSFALFAIFFAKPDWKMLLFAFLKATGSFAFLFLLCLPLGFCLVSSYSGFAHLCFLLLFLLFLSFFLFPEFLSPGSFYLCLADRLLSYIGDRLDLARERNEGKRRQRKAMRKAAN</sequence>
<feature type="transmembrane region" description="Helical" evidence="1">
    <location>
        <begin position="54"/>
        <end position="75"/>
    </location>
</feature>
<dbReference type="EMBL" id="JADINA010000039">
    <property type="protein sequence ID" value="MBO8426873.1"/>
    <property type="molecule type" value="Genomic_DNA"/>
</dbReference>
<evidence type="ECO:0000313" key="3">
    <source>
        <dbReference type="Proteomes" id="UP000823634"/>
    </source>
</evidence>
<dbReference type="Proteomes" id="UP000823634">
    <property type="component" value="Unassembled WGS sequence"/>
</dbReference>
<keyword evidence="1" id="KW-0472">Membrane</keyword>
<feature type="transmembrane region" description="Helical" evidence="1">
    <location>
        <begin position="490"/>
        <end position="510"/>
    </location>
</feature>
<feature type="transmembrane region" description="Helical" evidence="1">
    <location>
        <begin position="20"/>
        <end position="42"/>
    </location>
</feature>
<accession>A0A9D9DG29</accession>
<feature type="transmembrane region" description="Helical" evidence="1">
    <location>
        <begin position="624"/>
        <end position="645"/>
    </location>
</feature>
<evidence type="ECO:0000313" key="2">
    <source>
        <dbReference type="EMBL" id="MBO8426873.1"/>
    </source>
</evidence>
<feature type="transmembrane region" description="Helical" evidence="1">
    <location>
        <begin position="164"/>
        <end position="182"/>
    </location>
</feature>
<reference evidence="2" key="2">
    <citation type="journal article" date="2021" name="PeerJ">
        <title>Extensive microbial diversity within the chicken gut microbiome revealed by metagenomics and culture.</title>
        <authorList>
            <person name="Gilroy R."/>
            <person name="Ravi A."/>
            <person name="Getino M."/>
            <person name="Pursley I."/>
            <person name="Horton D.L."/>
            <person name="Alikhan N.F."/>
            <person name="Baker D."/>
            <person name="Gharbi K."/>
            <person name="Hall N."/>
            <person name="Watson M."/>
            <person name="Adriaenssens E.M."/>
            <person name="Foster-Nyarko E."/>
            <person name="Jarju S."/>
            <person name="Secka A."/>
            <person name="Antonio M."/>
            <person name="Oren A."/>
            <person name="Chaudhuri R.R."/>
            <person name="La Ragione R."/>
            <person name="Hildebrand F."/>
            <person name="Pallen M.J."/>
        </authorList>
    </citation>
    <scope>NUCLEOTIDE SEQUENCE</scope>
    <source>
        <strain evidence="2">17113</strain>
    </source>
</reference>
<feature type="transmembrane region" description="Helical" evidence="1">
    <location>
        <begin position="567"/>
        <end position="588"/>
    </location>
</feature>
<feature type="transmembrane region" description="Helical" evidence="1">
    <location>
        <begin position="595"/>
        <end position="618"/>
    </location>
</feature>
<name>A0A9D9DG29_9FIRM</name>
<dbReference type="AlphaFoldDB" id="A0A9D9DG29"/>
<evidence type="ECO:0000256" key="1">
    <source>
        <dbReference type="SAM" id="Phobius"/>
    </source>
</evidence>
<keyword evidence="1" id="KW-0812">Transmembrane</keyword>
<feature type="transmembrane region" description="Helical" evidence="1">
    <location>
        <begin position="208"/>
        <end position="228"/>
    </location>
</feature>
<feature type="transmembrane region" description="Helical" evidence="1">
    <location>
        <begin position="132"/>
        <end position="152"/>
    </location>
</feature>
<organism evidence="2 3">
    <name type="scientific">Candidatus Alloenteromonas pullistercoris</name>
    <dbReference type="NCBI Taxonomy" id="2840785"/>
    <lineage>
        <taxon>Bacteria</taxon>
        <taxon>Bacillati</taxon>
        <taxon>Bacillota</taxon>
        <taxon>Bacillota incertae sedis</taxon>
        <taxon>Candidatus Alloenteromonas</taxon>
    </lineage>
</organism>
<feature type="transmembrane region" description="Helical" evidence="1">
    <location>
        <begin position="516"/>
        <end position="536"/>
    </location>
</feature>
<dbReference type="PANTHER" id="PTHR37422">
    <property type="entry name" value="TEICHURONIC ACID BIOSYNTHESIS PROTEIN TUAE"/>
    <property type="match status" value="1"/>
</dbReference>
<feature type="transmembrane region" description="Helical" evidence="1">
    <location>
        <begin position="235"/>
        <end position="251"/>
    </location>
</feature>
<keyword evidence="1" id="KW-1133">Transmembrane helix</keyword>
<feature type="transmembrane region" description="Helical" evidence="1">
    <location>
        <begin position="286"/>
        <end position="303"/>
    </location>
</feature>
<dbReference type="InterPro" id="IPR051533">
    <property type="entry name" value="WaaL-like"/>
</dbReference>
<proteinExistence type="predicted"/>
<feature type="transmembrane region" description="Helical" evidence="1">
    <location>
        <begin position="387"/>
        <end position="410"/>
    </location>
</feature>
<comment type="caution">
    <text evidence="2">The sequence shown here is derived from an EMBL/GenBank/DDBJ whole genome shotgun (WGS) entry which is preliminary data.</text>
</comment>
<feature type="transmembrane region" description="Helical" evidence="1">
    <location>
        <begin position="451"/>
        <end position="470"/>
    </location>
</feature>
<gene>
    <name evidence="2" type="ORF">IAC61_06160</name>
</gene>
<feature type="transmembrane region" description="Helical" evidence="1">
    <location>
        <begin position="257"/>
        <end position="274"/>
    </location>
</feature>
<feature type="transmembrane region" description="Helical" evidence="1">
    <location>
        <begin position="82"/>
        <end position="104"/>
    </location>
</feature>
<feature type="transmembrane region" description="Helical" evidence="1">
    <location>
        <begin position="543"/>
        <end position="561"/>
    </location>
</feature>